<comment type="pathway">
    <text evidence="1">Porphyrin-containing compound metabolism; siroheme biosynthesis; sirohydrochlorin from precorrin-2: step 1/1.</text>
</comment>
<dbReference type="PANTHER" id="PTHR35330">
    <property type="entry name" value="SIROHEME BIOSYNTHESIS PROTEIN MET8"/>
    <property type="match status" value="1"/>
</dbReference>
<reference evidence="6 7" key="1">
    <citation type="journal article" date="2023" name="Environ Microbiome">
        <title>A coral-associated actinobacterium mitigates coral bleaching under heat stress.</title>
        <authorList>
            <person name="Li J."/>
            <person name="Zou Y."/>
            <person name="Li Q."/>
            <person name="Zhang J."/>
            <person name="Bourne D.G."/>
            <person name="Lyu Y."/>
            <person name="Liu C."/>
            <person name="Zhang S."/>
        </authorList>
    </citation>
    <scope>NUCLEOTIDE SEQUENCE [LARGE SCALE GENOMIC DNA]</scope>
    <source>
        <strain evidence="6 7">SCSIO 13291</strain>
    </source>
</reference>
<accession>A0ABZ3CA44</accession>
<dbReference type="SUPFAM" id="SSF51735">
    <property type="entry name" value="NAD(P)-binding Rossmann-fold domains"/>
    <property type="match status" value="1"/>
</dbReference>
<dbReference type="EC" id="1.3.1.76" evidence="2"/>
<evidence type="ECO:0000256" key="5">
    <source>
        <dbReference type="ARBA" id="ARBA00023244"/>
    </source>
</evidence>
<dbReference type="Pfam" id="PF13241">
    <property type="entry name" value="NAD_binding_7"/>
    <property type="match status" value="1"/>
</dbReference>
<sequence>MKPALVLAVPGACDGPEHAAEVEPLQGVLAQTLPDVRVMVGFINGSVSSLADAVREALGSAKSMVVVPLLTEGDRHGLDAIIARVEPARPVRGRARRGVADDLVGEVAYTTSPAGDPRLSDDLGSRLRSVTGADPSRVASVVLGPGVGTPEGRAAQARAARLVVEQGLWGLGLTAFLGGTARPDLIDALTSAVALGFREIVVGVLGLGTGGLYAETRAALDSWRAAHTDVDVRLAPPLTPTALAAIVADRYRSAARFGGAPGAPVHLVGLALAGRRVVVVGGGAVASRRVPRLLADDAAVVVVAPRVTPELAQLAAAGALTWRQKEFTMEDLQGARYVQALTDEPQVNARVAAWAEAQGIFCVRGDDASGGTAWTPASGTAGGLTIGVVGHRNPRRSAAARDVAVAAVESWDLTER</sequence>
<evidence type="ECO:0000313" key="7">
    <source>
        <dbReference type="Proteomes" id="UP001434337"/>
    </source>
</evidence>
<keyword evidence="4" id="KW-0520">NAD</keyword>
<keyword evidence="7" id="KW-1185">Reference proteome</keyword>
<dbReference type="Proteomes" id="UP001434337">
    <property type="component" value="Chromosome"/>
</dbReference>
<keyword evidence="5" id="KW-0627">Porphyrin biosynthesis</keyword>
<dbReference type="Gene3D" id="3.40.50.720">
    <property type="entry name" value="NAD(P)-binding Rossmann-like Domain"/>
    <property type="match status" value="1"/>
</dbReference>
<organism evidence="6 7">
    <name type="scientific">Propioniciclava soli</name>
    <dbReference type="NCBI Taxonomy" id="2775081"/>
    <lineage>
        <taxon>Bacteria</taxon>
        <taxon>Bacillati</taxon>
        <taxon>Actinomycetota</taxon>
        <taxon>Actinomycetes</taxon>
        <taxon>Propionibacteriales</taxon>
        <taxon>Propionibacteriaceae</taxon>
        <taxon>Propioniciclava</taxon>
    </lineage>
</organism>
<proteinExistence type="predicted"/>
<dbReference type="InterPro" id="IPR036291">
    <property type="entry name" value="NAD(P)-bd_dom_sf"/>
</dbReference>
<evidence type="ECO:0000256" key="2">
    <source>
        <dbReference type="ARBA" id="ARBA00012400"/>
    </source>
</evidence>
<keyword evidence="3" id="KW-0560">Oxidoreductase</keyword>
<protein>
    <recommendedName>
        <fullName evidence="2">precorrin-2 dehydrogenase</fullName>
        <ecNumber evidence="2">1.3.1.76</ecNumber>
    </recommendedName>
</protein>
<dbReference type="RefSeq" id="WP_342372634.1">
    <property type="nucleotide sequence ID" value="NZ_CP115965.1"/>
</dbReference>
<evidence type="ECO:0000256" key="4">
    <source>
        <dbReference type="ARBA" id="ARBA00023027"/>
    </source>
</evidence>
<dbReference type="PANTHER" id="PTHR35330:SF1">
    <property type="entry name" value="SIROHEME BIOSYNTHESIS PROTEIN MET8"/>
    <property type="match status" value="1"/>
</dbReference>
<dbReference type="InterPro" id="IPR028161">
    <property type="entry name" value="Met8-like"/>
</dbReference>
<dbReference type="EMBL" id="CP115965">
    <property type="protein sequence ID" value="WZW98642.1"/>
    <property type="molecule type" value="Genomic_DNA"/>
</dbReference>
<dbReference type="Gene3D" id="3.40.50.1400">
    <property type="match status" value="1"/>
</dbReference>
<evidence type="ECO:0000256" key="3">
    <source>
        <dbReference type="ARBA" id="ARBA00023002"/>
    </source>
</evidence>
<dbReference type="SUPFAM" id="SSF53800">
    <property type="entry name" value="Chelatase"/>
    <property type="match status" value="1"/>
</dbReference>
<name>A0ABZ3CA44_9ACTN</name>
<gene>
    <name evidence="6" type="ORF">PCC79_00085</name>
</gene>
<evidence type="ECO:0000313" key="6">
    <source>
        <dbReference type="EMBL" id="WZW98642.1"/>
    </source>
</evidence>
<evidence type="ECO:0000256" key="1">
    <source>
        <dbReference type="ARBA" id="ARBA00005010"/>
    </source>
</evidence>